<gene>
    <name evidence="6" type="primary">aroE</name>
    <name evidence="9" type="ORF">NAS2_0563</name>
</gene>
<dbReference type="PANTHER" id="PTHR21089">
    <property type="entry name" value="SHIKIMATE DEHYDROGENASE"/>
    <property type="match status" value="1"/>
</dbReference>
<evidence type="ECO:0000259" key="8">
    <source>
        <dbReference type="Pfam" id="PF08501"/>
    </source>
</evidence>
<feature type="binding site" evidence="6">
    <location>
        <begin position="127"/>
        <end position="131"/>
    </location>
    <ligand>
        <name>NADP(+)</name>
        <dbReference type="ChEBI" id="CHEBI:58349"/>
    </ligand>
</feature>
<comment type="caution">
    <text evidence="6">Lacks conserved residue(s) required for the propagation of feature annotation.</text>
</comment>
<dbReference type="RefSeq" id="WP_174448239.1">
    <property type="nucleotide sequence ID" value="NZ_AP018732.1"/>
</dbReference>
<evidence type="ECO:0000256" key="6">
    <source>
        <dbReference type="HAMAP-Rule" id="MF_00222"/>
    </source>
</evidence>
<dbReference type="OrthoDB" id="8744at2157"/>
<dbReference type="GeneID" id="55584381"/>
<dbReference type="KEGG" id="ccai:NAS2_0563"/>
<keyword evidence="4 6" id="KW-0560">Oxidoreductase</keyword>
<feature type="binding site" evidence="6">
    <location>
        <position position="221"/>
    </location>
    <ligand>
        <name>NADP(+)</name>
        <dbReference type="ChEBI" id="CHEBI:58349"/>
    </ligand>
</feature>
<dbReference type="InterPro" id="IPR013708">
    <property type="entry name" value="Shikimate_DH-bd_N"/>
</dbReference>
<feature type="domain" description="Quinate/shikimate 5-dehydrogenase/glutamyl-tRNA reductase" evidence="7">
    <location>
        <begin position="122"/>
        <end position="166"/>
    </location>
</feature>
<sequence length="283" mass="29445">MTDSSTALYCLIGDPVSGSISPQVHTAAYAAMGLNAVYLAFRVSGDAIRPAVEGLRVIARGFNVTIPHKTRVALMVEELTQEASLTSAVNAVMVRDGSLIGHNTDALAASDLIDRLNARGGVATIVGAGGAAKSVAYALWRKGFSRVLVLDRTPDRAEALASGVKALYGLDASGAQLSAQSLVDAVGRSNLLVNATPLGMYGGELEVPDEVLARDLAVMDLAYAPGGTELVRRARARGLRTADGVEFLVSQAAHSISFWTGRWPPVDAMSGAAEEAIGRARKG</sequence>
<keyword evidence="5 6" id="KW-0057">Aromatic amino acid biosynthesis</keyword>
<dbReference type="SUPFAM" id="SSF51735">
    <property type="entry name" value="NAD(P)-binding Rossmann-fold domains"/>
    <property type="match status" value="1"/>
</dbReference>
<dbReference type="GO" id="GO:0050661">
    <property type="term" value="F:NADP binding"/>
    <property type="evidence" value="ECO:0007669"/>
    <property type="project" value="InterPro"/>
</dbReference>
<feature type="binding site" evidence="6">
    <location>
        <position position="251"/>
    </location>
    <ligand>
        <name>shikimate</name>
        <dbReference type="ChEBI" id="CHEBI:36208"/>
    </ligand>
</feature>
<evidence type="ECO:0000256" key="4">
    <source>
        <dbReference type="ARBA" id="ARBA00023002"/>
    </source>
</evidence>
<evidence type="ECO:0000313" key="10">
    <source>
        <dbReference type="Proteomes" id="UP000509448"/>
    </source>
</evidence>
<dbReference type="HAMAP" id="MF_00222">
    <property type="entry name" value="Shikimate_DH_AroE"/>
    <property type="match status" value="1"/>
</dbReference>
<evidence type="ECO:0000313" key="9">
    <source>
        <dbReference type="EMBL" id="BBE41952.1"/>
    </source>
</evidence>
<comment type="catalytic activity">
    <reaction evidence="6">
        <text>shikimate + NADP(+) = 3-dehydroshikimate + NADPH + H(+)</text>
        <dbReference type="Rhea" id="RHEA:17737"/>
        <dbReference type="ChEBI" id="CHEBI:15378"/>
        <dbReference type="ChEBI" id="CHEBI:16630"/>
        <dbReference type="ChEBI" id="CHEBI:36208"/>
        <dbReference type="ChEBI" id="CHEBI:57783"/>
        <dbReference type="ChEBI" id="CHEBI:58349"/>
        <dbReference type="EC" id="1.1.1.25"/>
    </reaction>
</comment>
<dbReference type="Proteomes" id="UP000509448">
    <property type="component" value="Chromosome"/>
</dbReference>
<accession>A0A4P2VDN0</accession>
<protein>
    <recommendedName>
        <fullName evidence="1 6">Shikimate dehydrogenase (NADP(+))</fullName>
        <shortName evidence="6">SDH</shortName>
        <ecNumber evidence="1 6">1.1.1.25</ecNumber>
    </recommendedName>
</protein>
<dbReference type="GO" id="GO:0009073">
    <property type="term" value="P:aromatic amino acid family biosynthetic process"/>
    <property type="evidence" value="ECO:0007669"/>
    <property type="project" value="UniProtKB-KW"/>
</dbReference>
<organism evidence="9 10">
    <name type="scientific">Conexivisphaera calida</name>
    <dbReference type="NCBI Taxonomy" id="1874277"/>
    <lineage>
        <taxon>Archaea</taxon>
        <taxon>Nitrososphaerota</taxon>
        <taxon>Conexivisphaeria</taxon>
        <taxon>Conexivisphaerales</taxon>
        <taxon>Conexivisphaeraceae</taxon>
        <taxon>Conexivisphaera</taxon>
    </lineage>
</organism>
<name>A0A4P2VDN0_9ARCH</name>
<dbReference type="InterPro" id="IPR011342">
    <property type="entry name" value="Shikimate_DH"/>
</dbReference>
<evidence type="ECO:0000256" key="5">
    <source>
        <dbReference type="ARBA" id="ARBA00023141"/>
    </source>
</evidence>
<keyword evidence="10" id="KW-1185">Reference proteome</keyword>
<dbReference type="InterPro" id="IPR022893">
    <property type="entry name" value="Shikimate_DH_fam"/>
</dbReference>
<dbReference type="InterPro" id="IPR046346">
    <property type="entry name" value="Aminoacid_DH-like_N_sf"/>
</dbReference>
<comment type="function">
    <text evidence="6">Involved in the biosynthesis of the chorismate, which leads to the biosynthesis of aromatic amino acids. Catalyzes the reversible NADPH linked reduction of 3-dehydroshikimate (DHSA) to yield shikimate (SA).</text>
</comment>
<feature type="binding site" evidence="6">
    <location>
        <position position="65"/>
    </location>
    <ligand>
        <name>shikimate</name>
        <dbReference type="ChEBI" id="CHEBI:36208"/>
    </ligand>
</feature>
<dbReference type="Pfam" id="PF08501">
    <property type="entry name" value="Shikimate_dh_N"/>
    <property type="match status" value="1"/>
</dbReference>
<dbReference type="Pfam" id="PF01488">
    <property type="entry name" value="Shikimate_DH"/>
    <property type="match status" value="1"/>
</dbReference>
<dbReference type="EMBL" id="AP018732">
    <property type="protein sequence ID" value="BBE41952.1"/>
    <property type="molecule type" value="Genomic_DNA"/>
</dbReference>
<evidence type="ECO:0000256" key="1">
    <source>
        <dbReference type="ARBA" id="ARBA00012962"/>
    </source>
</evidence>
<keyword evidence="2 6" id="KW-0028">Amino-acid biosynthesis</keyword>
<dbReference type="GO" id="GO:0008652">
    <property type="term" value="P:amino acid biosynthetic process"/>
    <property type="evidence" value="ECO:0007669"/>
    <property type="project" value="UniProtKB-KW"/>
</dbReference>
<proteinExistence type="inferred from homology"/>
<evidence type="ECO:0000256" key="2">
    <source>
        <dbReference type="ARBA" id="ARBA00022605"/>
    </source>
</evidence>
<evidence type="ECO:0000259" key="7">
    <source>
        <dbReference type="Pfam" id="PF01488"/>
    </source>
</evidence>
<feature type="domain" description="Shikimate dehydrogenase substrate binding N-terminal" evidence="8">
    <location>
        <begin position="11"/>
        <end position="92"/>
    </location>
</feature>
<dbReference type="Gene3D" id="3.40.50.10860">
    <property type="entry name" value="Leucine Dehydrogenase, chain A, domain 1"/>
    <property type="match status" value="1"/>
</dbReference>
<dbReference type="Gene3D" id="3.40.50.720">
    <property type="entry name" value="NAD(P)-binding Rossmann-like Domain"/>
    <property type="match status" value="1"/>
</dbReference>
<dbReference type="UniPathway" id="UPA00053">
    <property type="reaction ID" value="UER00087"/>
</dbReference>
<dbReference type="CDD" id="cd01065">
    <property type="entry name" value="NAD_bind_Shikimate_DH"/>
    <property type="match status" value="1"/>
</dbReference>
<dbReference type="GO" id="GO:0009423">
    <property type="term" value="P:chorismate biosynthetic process"/>
    <property type="evidence" value="ECO:0007669"/>
    <property type="project" value="UniProtKB-UniRule"/>
</dbReference>
<dbReference type="InterPro" id="IPR006151">
    <property type="entry name" value="Shikm_DH/Glu-tRNA_Rdtase"/>
</dbReference>
<feature type="binding site" evidence="6">
    <location>
        <position position="90"/>
    </location>
    <ligand>
        <name>shikimate</name>
        <dbReference type="ChEBI" id="CHEBI:36208"/>
    </ligand>
</feature>
<dbReference type="GO" id="GO:0004764">
    <property type="term" value="F:shikimate 3-dehydrogenase (NADP+) activity"/>
    <property type="evidence" value="ECO:0007669"/>
    <property type="project" value="UniProtKB-UniRule"/>
</dbReference>
<feature type="binding site" evidence="6">
    <location>
        <position position="105"/>
    </location>
    <ligand>
        <name>shikimate</name>
        <dbReference type="ChEBI" id="CHEBI:36208"/>
    </ligand>
</feature>
<dbReference type="SUPFAM" id="SSF53223">
    <property type="entry name" value="Aminoacid dehydrogenase-like, N-terminal domain"/>
    <property type="match status" value="1"/>
</dbReference>
<dbReference type="NCBIfam" id="TIGR00507">
    <property type="entry name" value="aroE"/>
    <property type="match status" value="1"/>
</dbReference>
<dbReference type="AlphaFoldDB" id="A0A4P2VDN0"/>
<evidence type="ECO:0000256" key="3">
    <source>
        <dbReference type="ARBA" id="ARBA00022857"/>
    </source>
</evidence>
<comment type="pathway">
    <text evidence="6">Metabolic intermediate biosynthesis; chorismate biosynthesis; chorismate from D-erythrose 4-phosphate and phosphoenolpyruvate: step 4/7.</text>
</comment>
<reference evidence="9 10" key="1">
    <citation type="journal article" date="2019" name="ISME J.">
        <title>Isolation and characterization of a thermophilic sulfur- and iron-reducing thaumarchaeote from a terrestrial acidic hot spring.</title>
        <authorList>
            <person name="Kato S."/>
            <person name="Itoh T."/>
            <person name="Yuki M."/>
            <person name="Nagamori M."/>
            <person name="Ohnishi M."/>
            <person name="Uematsu K."/>
            <person name="Suzuki K."/>
            <person name="Takashina T."/>
            <person name="Ohkuma M."/>
        </authorList>
    </citation>
    <scope>NUCLEOTIDE SEQUENCE [LARGE SCALE GENOMIC DNA]</scope>
    <source>
        <strain evidence="9 10">NAS-02</strain>
    </source>
</reference>
<dbReference type="GO" id="GO:0019632">
    <property type="term" value="P:shikimate metabolic process"/>
    <property type="evidence" value="ECO:0007669"/>
    <property type="project" value="InterPro"/>
</dbReference>
<feature type="active site" description="Proton acceptor" evidence="6">
    <location>
        <position position="69"/>
    </location>
</feature>
<dbReference type="EC" id="1.1.1.25" evidence="1 6"/>
<comment type="similarity">
    <text evidence="6">Belongs to the shikimate dehydrogenase family.</text>
</comment>
<dbReference type="InterPro" id="IPR036291">
    <property type="entry name" value="NAD(P)-bd_dom_sf"/>
</dbReference>
<feature type="binding site" evidence="6">
    <location>
        <position position="223"/>
    </location>
    <ligand>
        <name>shikimate</name>
        <dbReference type="ChEBI" id="CHEBI:36208"/>
    </ligand>
</feature>
<feature type="binding site" evidence="6">
    <location>
        <position position="244"/>
    </location>
    <ligand>
        <name>NADP(+)</name>
        <dbReference type="ChEBI" id="CHEBI:58349"/>
    </ligand>
</feature>
<feature type="binding site" evidence="6">
    <location>
        <begin position="19"/>
        <end position="21"/>
    </location>
    <ligand>
        <name>shikimate</name>
        <dbReference type="ChEBI" id="CHEBI:36208"/>
    </ligand>
</feature>
<dbReference type="PANTHER" id="PTHR21089:SF1">
    <property type="entry name" value="BIFUNCTIONAL 3-DEHYDROQUINATE DEHYDRATASE_SHIKIMATE DEHYDROGENASE, CHLOROPLASTIC"/>
    <property type="match status" value="1"/>
</dbReference>
<comment type="subunit">
    <text evidence="6">Homodimer.</text>
</comment>
<keyword evidence="3 6" id="KW-0521">NADP</keyword>